<dbReference type="Proteomes" id="UP000774570">
    <property type="component" value="Unassembled WGS sequence"/>
</dbReference>
<dbReference type="EMBL" id="JAIBOA010000027">
    <property type="protein sequence ID" value="MBW8486861.1"/>
    <property type="molecule type" value="Genomic_DNA"/>
</dbReference>
<evidence type="ECO:0000313" key="2">
    <source>
        <dbReference type="EMBL" id="MBW8486861.1"/>
    </source>
</evidence>
<protein>
    <submittedName>
        <fullName evidence="2">1-acyl-sn-glycerol-3-phosphate acyltransferase</fullName>
    </submittedName>
</protein>
<gene>
    <name evidence="2" type="ORF">K1Y72_31140</name>
</gene>
<evidence type="ECO:0000259" key="1">
    <source>
        <dbReference type="SMART" id="SM00563"/>
    </source>
</evidence>
<dbReference type="SMART" id="SM00563">
    <property type="entry name" value="PlsC"/>
    <property type="match status" value="1"/>
</dbReference>
<organism evidence="2 3">
    <name type="scientific">Actinomadura parmotrematis</name>
    <dbReference type="NCBI Taxonomy" id="2864039"/>
    <lineage>
        <taxon>Bacteria</taxon>
        <taxon>Bacillati</taxon>
        <taxon>Actinomycetota</taxon>
        <taxon>Actinomycetes</taxon>
        <taxon>Streptosporangiales</taxon>
        <taxon>Thermomonosporaceae</taxon>
        <taxon>Actinomadura</taxon>
    </lineage>
</organism>
<keyword evidence="3" id="KW-1185">Reference proteome</keyword>
<comment type="caution">
    <text evidence="2">The sequence shown here is derived from an EMBL/GenBank/DDBJ whole genome shotgun (WGS) entry which is preliminary data.</text>
</comment>
<sequence length="344" mass="38121">MMPPPVIRRLVFVPLLFVLTLLVLALFPVVFPAAALASRVRNGRRRAIRLLAFAVAWGTLETRAVLECALLWCRAPFHVKTPRLQDAHYAVIRRYVAGLYGAAERHLGLRIEQTGTVVPDPEAPGATAADRPVIVLSRHAGPGDALLLVHSLLTEYRRRPRVVMKAFLQYDPCIDIAGNRLPNVWVRPGDGAAERIELAARGLGERAAVVIFPEGGNFTPTRRRRAIVRLLRQRRPREAVRGAGMENVMAPRASGVIAALTAAPDADVVFVAHSGLEAMATARDVWRDVPLERTVRAHWWRIPAAEIPAGREERIDWLFTQWERVDAWIGACASGDEATRLSLQ</sequence>
<keyword evidence="2" id="KW-0012">Acyltransferase</keyword>
<dbReference type="RefSeq" id="WP_220170100.1">
    <property type="nucleotide sequence ID" value="NZ_JAIBOA010000027.1"/>
</dbReference>
<dbReference type="SUPFAM" id="SSF69593">
    <property type="entry name" value="Glycerol-3-phosphate (1)-acyltransferase"/>
    <property type="match status" value="1"/>
</dbReference>
<feature type="domain" description="Phospholipid/glycerol acyltransferase" evidence="1">
    <location>
        <begin position="133"/>
        <end position="276"/>
    </location>
</feature>
<reference evidence="2 3" key="1">
    <citation type="submission" date="2021-07" db="EMBL/GenBank/DDBJ databases">
        <title>Actinomadura sp. PM05-2 isolated from lichen.</title>
        <authorList>
            <person name="Somphong A."/>
            <person name="Phongsopitanun W."/>
            <person name="Tanasupawat S."/>
            <person name="Peongsungnone V."/>
        </authorList>
    </citation>
    <scope>NUCLEOTIDE SEQUENCE [LARGE SCALE GENOMIC DNA]</scope>
    <source>
        <strain evidence="2 3">PM05-2</strain>
    </source>
</reference>
<keyword evidence="2" id="KW-0808">Transferase</keyword>
<dbReference type="InterPro" id="IPR002123">
    <property type="entry name" value="Plipid/glycerol_acylTrfase"/>
</dbReference>
<dbReference type="Pfam" id="PF01553">
    <property type="entry name" value="Acyltransferase"/>
    <property type="match status" value="1"/>
</dbReference>
<accession>A0ABS7G2B7</accession>
<dbReference type="GO" id="GO:0016746">
    <property type="term" value="F:acyltransferase activity"/>
    <property type="evidence" value="ECO:0007669"/>
    <property type="project" value="UniProtKB-KW"/>
</dbReference>
<evidence type="ECO:0000313" key="3">
    <source>
        <dbReference type="Proteomes" id="UP000774570"/>
    </source>
</evidence>
<proteinExistence type="predicted"/>
<name>A0ABS7G2B7_9ACTN</name>